<reference evidence="1 2" key="1">
    <citation type="journal article" date="2018" name="Nat. Biotechnol.">
        <title>A standardized bacterial taxonomy based on genome phylogeny substantially revises the tree of life.</title>
        <authorList>
            <person name="Parks D.H."/>
            <person name="Chuvochina M."/>
            <person name="Waite D.W."/>
            <person name="Rinke C."/>
            <person name="Skarshewski A."/>
            <person name="Chaumeil P.A."/>
            <person name="Hugenholtz P."/>
        </authorList>
    </citation>
    <scope>NUCLEOTIDE SEQUENCE [LARGE SCALE GENOMIC DNA]</scope>
    <source>
        <strain evidence="1">UBA10227</strain>
    </source>
</reference>
<dbReference type="EMBL" id="DPRK01000070">
    <property type="protein sequence ID" value="HCY80876.1"/>
    <property type="molecule type" value="Genomic_DNA"/>
</dbReference>
<accession>A0A3D6BNQ8</accession>
<gene>
    <name evidence="1" type="ORF">DHV22_04350</name>
</gene>
<evidence type="ECO:0000313" key="2">
    <source>
        <dbReference type="Proteomes" id="UP000263268"/>
    </source>
</evidence>
<evidence type="ECO:0000313" key="1">
    <source>
        <dbReference type="EMBL" id="HCY80876.1"/>
    </source>
</evidence>
<comment type="caution">
    <text evidence="1">The sequence shown here is derived from an EMBL/GenBank/DDBJ whole genome shotgun (WGS) entry which is preliminary data.</text>
</comment>
<dbReference type="AlphaFoldDB" id="A0A3D6BNQ8"/>
<sequence length="239" mass="28072">MSNEALRFYIATDGTAMQKAEMALVYSIQKVCSVPFSVHFMDKHRPNPLWHGWNDKKWYTPFSNFRFAIPEVNGFQGRAVYMDVDQIILKDPKELFELEIPEDKAWLALDPSRTDVMLMDCAKFKNIANWPSIEEQKQSDNHIGHYVQKMKDCWSPLPKRWCCNDGGIASNQGNKIETDPYDPETTCLMHYTQMDWQPWKPYPEKFNYPPHPHARAESLWWQMYAGALESKINFIKNNL</sequence>
<dbReference type="InterPro" id="IPR029044">
    <property type="entry name" value="Nucleotide-diphossugar_trans"/>
</dbReference>
<dbReference type="Gene3D" id="3.90.550.10">
    <property type="entry name" value="Spore Coat Polysaccharide Biosynthesis Protein SpsA, Chain A"/>
    <property type="match status" value="1"/>
</dbReference>
<dbReference type="SUPFAM" id="SSF53448">
    <property type="entry name" value="Nucleotide-diphospho-sugar transferases"/>
    <property type="match status" value="1"/>
</dbReference>
<name>A0A3D6BNQ8_9FLAO</name>
<evidence type="ECO:0008006" key="3">
    <source>
        <dbReference type="Google" id="ProtNLM"/>
    </source>
</evidence>
<protein>
    <recommendedName>
        <fullName evidence="3">Glycosyltransferase</fullName>
    </recommendedName>
</protein>
<organism evidence="1 2">
    <name type="scientific">Xanthomarina gelatinilytica</name>
    <dbReference type="NCBI Taxonomy" id="1137281"/>
    <lineage>
        <taxon>Bacteria</taxon>
        <taxon>Pseudomonadati</taxon>
        <taxon>Bacteroidota</taxon>
        <taxon>Flavobacteriia</taxon>
        <taxon>Flavobacteriales</taxon>
        <taxon>Flavobacteriaceae</taxon>
        <taxon>Xanthomarina</taxon>
    </lineage>
</organism>
<proteinExistence type="predicted"/>
<dbReference type="Proteomes" id="UP000263268">
    <property type="component" value="Unassembled WGS sequence"/>
</dbReference>